<dbReference type="Proteomes" id="UP001595907">
    <property type="component" value="Unassembled WGS sequence"/>
</dbReference>
<dbReference type="RefSeq" id="WP_379706992.1">
    <property type="nucleotide sequence ID" value="NZ_JBHSCZ010000001.1"/>
</dbReference>
<protein>
    <submittedName>
        <fullName evidence="3">RICIN domain-containing protein</fullName>
    </submittedName>
</protein>
<keyword evidence="4" id="KW-1185">Reference proteome</keyword>
<evidence type="ECO:0000259" key="2">
    <source>
        <dbReference type="Pfam" id="PF14200"/>
    </source>
</evidence>
<keyword evidence="1" id="KW-0732">Signal</keyword>
<name>A0ABV8QP26_9BACT</name>
<evidence type="ECO:0000313" key="3">
    <source>
        <dbReference type="EMBL" id="MFC4261879.1"/>
    </source>
</evidence>
<dbReference type="SUPFAM" id="SSF50370">
    <property type="entry name" value="Ricin B-like lectins"/>
    <property type="match status" value="1"/>
</dbReference>
<dbReference type="Pfam" id="PF14200">
    <property type="entry name" value="RicinB_lectin_2"/>
    <property type="match status" value="1"/>
</dbReference>
<dbReference type="Gene3D" id="2.80.10.50">
    <property type="match status" value="1"/>
</dbReference>
<dbReference type="InterPro" id="IPR036359">
    <property type="entry name" value="Thiol_cytolysin_sf"/>
</dbReference>
<feature type="signal peptide" evidence="1">
    <location>
        <begin position="1"/>
        <end position="20"/>
    </location>
</feature>
<dbReference type="SUPFAM" id="SSF56978">
    <property type="entry name" value="Perfringolysin"/>
    <property type="match status" value="1"/>
</dbReference>
<dbReference type="InterPro" id="IPR035992">
    <property type="entry name" value="Ricin_B-like_lectins"/>
</dbReference>
<evidence type="ECO:0000313" key="4">
    <source>
        <dbReference type="Proteomes" id="UP001595907"/>
    </source>
</evidence>
<proteinExistence type="predicted"/>
<dbReference type="CDD" id="cd00161">
    <property type="entry name" value="beta-trefoil_Ricin-like"/>
    <property type="match status" value="1"/>
</dbReference>
<dbReference type="InterPro" id="IPR000772">
    <property type="entry name" value="Ricin_B_lectin"/>
</dbReference>
<organism evidence="3 4">
    <name type="scientific">Ferruginibacter yonginensis</name>
    <dbReference type="NCBI Taxonomy" id="1310416"/>
    <lineage>
        <taxon>Bacteria</taxon>
        <taxon>Pseudomonadati</taxon>
        <taxon>Bacteroidota</taxon>
        <taxon>Chitinophagia</taxon>
        <taxon>Chitinophagales</taxon>
        <taxon>Chitinophagaceae</taxon>
        <taxon>Ferruginibacter</taxon>
    </lineage>
</organism>
<feature type="domain" description="Ricin B lectin" evidence="2">
    <location>
        <begin position="47"/>
        <end position="126"/>
    </location>
</feature>
<evidence type="ECO:0000256" key="1">
    <source>
        <dbReference type="SAM" id="SignalP"/>
    </source>
</evidence>
<accession>A0ABV8QP26</accession>
<reference evidence="4" key="1">
    <citation type="journal article" date="2019" name="Int. J. Syst. Evol. Microbiol.">
        <title>The Global Catalogue of Microorganisms (GCM) 10K type strain sequencing project: providing services to taxonomists for standard genome sequencing and annotation.</title>
        <authorList>
            <consortium name="The Broad Institute Genomics Platform"/>
            <consortium name="The Broad Institute Genome Sequencing Center for Infectious Disease"/>
            <person name="Wu L."/>
            <person name="Ma J."/>
        </authorList>
    </citation>
    <scope>NUCLEOTIDE SEQUENCE [LARGE SCALE GENOMIC DNA]</scope>
    <source>
        <strain evidence="4">CECT 8289</strain>
    </source>
</reference>
<sequence>MKKNILFTILHSLLLYASHAQIIKSTNINKSLQTNNSSIQQRVNVVVDEGIYKIKINQTGKYIAIEGVNKNNGAKLVQWDNAENDNHKFMISKSNDGYYLIKAMHSNRYLNVEGQSTQTGAAIIQYDYVNQDNLKWILSREAEGIVIRNKQTGNQISLSGALNNTANGATIILNSNEAAGKQTFTFERVDTKSVKNGSGTNNGNLKLAPNWSNRELNKLLDVKPIELNVNGVRYKMSNQNNSKYRGKAINGMVYTPSKKPETDEGTEVLPNGSIKTCKVSYQRLTLETMDMDVVSTETMDNIKPGIVYDLKDVQRLGIYKEYTAQKNPMTLRINAPNIANPVVKVNNPSDIEEMGNAVNGLLNRVATGPPLGIEESKFTQIRSENEFRLAIGIGGGSPFVNVNTLFNMNKTSKTEKFLFQYRWIGYTLEAIPAKEGIFADAEQNQNAAAVYVDKIAYGSRILVSFELDENTDLFNNQTSIDASYGPFSANANFLYSNSNKLRDVKFKIISWGVGRGFSGNIINANGIEDLKNKLSQMISSLKNVPNVPSAWGKPITYSLRFLDGTTAVASSGLDELPQRFCTISDSVQKKRVTLKIISLTPIGDCDAYGQIWAQCFDGNDNLIAASNNLNMLFDVSKKAHLGEKGAVDVNGLFGKKVTFLLNSKTNKLDGAYIKIWSWINDDDASGDDVMQLRGGVREVWRPNFSPWAQKVYIPFDIKPSDAKNFTQSYAEDGDECVLEYMISVE</sequence>
<feature type="chain" id="PRO_5046988960" evidence="1">
    <location>
        <begin position="21"/>
        <end position="745"/>
    </location>
</feature>
<gene>
    <name evidence="3" type="ORF">ACFOWM_03235</name>
</gene>
<dbReference type="EMBL" id="JBHSCZ010000001">
    <property type="protein sequence ID" value="MFC4261879.1"/>
    <property type="molecule type" value="Genomic_DNA"/>
</dbReference>
<comment type="caution">
    <text evidence="3">The sequence shown here is derived from an EMBL/GenBank/DDBJ whole genome shotgun (WGS) entry which is preliminary data.</text>
</comment>